<proteinExistence type="predicted"/>
<sequence>LRSYVAGPDFVVYCDQVPDVAVKHQIHSVCFRAFDIAPSRWMDLDGLIAQVVSYIPKGNVLLATSCCGKEYFLSNDSGDSWASIERRHFQYWNSYKETHQMVSIPWTLAPPDFQPSSTGSNCTTYQVRQWHFCYDGVYYGNRRVVTWNDGCYF</sequence>
<organism evidence="1">
    <name type="scientific">Mesocestoides corti</name>
    <name type="common">Flatworm</name>
    <dbReference type="NCBI Taxonomy" id="53468"/>
    <lineage>
        <taxon>Eukaryota</taxon>
        <taxon>Metazoa</taxon>
        <taxon>Spiralia</taxon>
        <taxon>Lophotrochozoa</taxon>
        <taxon>Platyhelminthes</taxon>
        <taxon>Cestoda</taxon>
        <taxon>Eucestoda</taxon>
        <taxon>Cyclophyllidea</taxon>
        <taxon>Mesocestoididae</taxon>
        <taxon>Mesocestoides</taxon>
    </lineage>
</organism>
<dbReference type="AlphaFoldDB" id="A0A5K3F3R8"/>
<protein>
    <submittedName>
        <fullName evidence="1">Sortilin-Vps10 domain-containing protein</fullName>
    </submittedName>
</protein>
<name>A0A5K3F3R8_MESCO</name>
<evidence type="ECO:0000313" key="1">
    <source>
        <dbReference type="WBParaSite" id="MCU_005304-RB"/>
    </source>
</evidence>
<dbReference type="WBParaSite" id="MCU_005304-RB">
    <property type="protein sequence ID" value="MCU_005304-RB"/>
    <property type="gene ID" value="MCU_005304"/>
</dbReference>
<accession>A0A5K3F3R8</accession>
<reference evidence="1" key="1">
    <citation type="submission" date="2019-11" db="UniProtKB">
        <authorList>
            <consortium name="WormBaseParasite"/>
        </authorList>
    </citation>
    <scope>IDENTIFICATION</scope>
</reference>